<accession>A0A7W8NFQ1</accession>
<reference evidence="1 2" key="1">
    <citation type="submission" date="2020-08" db="EMBL/GenBank/DDBJ databases">
        <title>Genomic Encyclopedia of Type Strains, Phase IV (KMG-IV): sequencing the most valuable type-strain genomes for metagenomic binning, comparative biology and taxonomic classification.</title>
        <authorList>
            <person name="Goeker M."/>
        </authorList>
    </citation>
    <scope>NUCLEOTIDE SEQUENCE [LARGE SCALE GENOMIC DNA]</scope>
    <source>
        <strain evidence="1 2">DSM 27939</strain>
    </source>
</reference>
<evidence type="ECO:0000313" key="2">
    <source>
        <dbReference type="Proteomes" id="UP000552709"/>
    </source>
</evidence>
<comment type="caution">
    <text evidence="1">The sequence shown here is derived from an EMBL/GenBank/DDBJ whole genome shotgun (WGS) entry which is preliminary data.</text>
</comment>
<dbReference type="AlphaFoldDB" id="A0A7W8NFQ1"/>
<evidence type="ECO:0000313" key="1">
    <source>
        <dbReference type="EMBL" id="MBB5362983.1"/>
    </source>
</evidence>
<name>A0A7W8NFQ1_9DEIO</name>
<proteinExistence type="predicted"/>
<dbReference type="EMBL" id="JACHFL010000004">
    <property type="protein sequence ID" value="MBB5362983.1"/>
    <property type="molecule type" value="Genomic_DNA"/>
</dbReference>
<gene>
    <name evidence="1" type="ORF">HNQ08_002081</name>
</gene>
<dbReference type="RefSeq" id="WP_184131001.1">
    <property type="nucleotide sequence ID" value="NZ_JACHFL010000004.1"/>
</dbReference>
<protein>
    <submittedName>
        <fullName evidence="1">Uncharacterized protein</fullName>
    </submittedName>
</protein>
<sequence length="55" mass="5972">MSTAGPRPWSRAGANAIAHVLRAWWCATLGRPLTFWATPSVHAPAPMSQLLHLPL</sequence>
<keyword evidence="2" id="KW-1185">Reference proteome</keyword>
<dbReference type="Proteomes" id="UP000552709">
    <property type="component" value="Unassembled WGS sequence"/>
</dbReference>
<organism evidence="1 2">
    <name type="scientific">Deinococcus humi</name>
    <dbReference type="NCBI Taxonomy" id="662880"/>
    <lineage>
        <taxon>Bacteria</taxon>
        <taxon>Thermotogati</taxon>
        <taxon>Deinococcota</taxon>
        <taxon>Deinococci</taxon>
        <taxon>Deinococcales</taxon>
        <taxon>Deinococcaceae</taxon>
        <taxon>Deinococcus</taxon>
    </lineage>
</organism>